<dbReference type="PROSITE" id="PS50088">
    <property type="entry name" value="ANK_REPEAT"/>
    <property type="match status" value="10"/>
</dbReference>
<accession>A0A0C1QKQ2</accession>
<dbReference type="Gene3D" id="1.25.40.20">
    <property type="entry name" value="Ankyrin repeat-containing domain"/>
    <property type="match status" value="5"/>
</dbReference>
<dbReference type="PANTHER" id="PTHR24198:SF165">
    <property type="entry name" value="ANKYRIN REPEAT-CONTAINING PROTEIN-RELATED"/>
    <property type="match status" value="1"/>
</dbReference>
<proteinExistence type="predicted"/>
<feature type="repeat" description="ANK" evidence="3">
    <location>
        <begin position="257"/>
        <end position="289"/>
    </location>
</feature>
<evidence type="ECO:0000256" key="2">
    <source>
        <dbReference type="ARBA" id="ARBA00023043"/>
    </source>
</evidence>
<organism evidence="4 5">
    <name type="scientific">Candidatus Jidaibacter acanthamoebae</name>
    <dbReference type="NCBI Taxonomy" id="86105"/>
    <lineage>
        <taxon>Bacteria</taxon>
        <taxon>Pseudomonadati</taxon>
        <taxon>Pseudomonadota</taxon>
        <taxon>Alphaproteobacteria</taxon>
        <taxon>Rickettsiales</taxon>
        <taxon>Candidatus Midichloriaceae</taxon>
        <taxon>Candidatus Jidaibacter</taxon>
    </lineage>
</organism>
<comment type="caution">
    <text evidence="4">The sequence shown here is derived from an EMBL/GenBank/DDBJ whole genome shotgun (WGS) entry which is preliminary data.</text>
</comment>
<protein>
    <submittedName>
        <fullName evidence="4">Uncharacterized protein</fullName>
    </submittedName>
</protein>
<evidence type="ECO:0000256" key="3">
    <source>
        <dbReference type="PROSITE-ProRule" id="PRU00023"/>
    </source>
</evidence>
<feature type="repeat" description="ANK" evidence="3">
    <location>
        <begin position="224"/>
        <end position="256"/>
    </location>
</feature>
<sequence length="1085" mass="121201">MAYIKLKKLLDFNSPKSNFMYFLHQDKHIDENTFLISRTKPWLRKKSLTAIINGMGVKALESIVNLSDPNTVSAYLKVLKNSYNIYTIITEITKFKLLNELQRDWLNEFAVYLKTGMNLRASLDEELIDKYDCDYKSYDLLNKYYSGAIIRFLISYIEELNKLNPNEVKKVIKQLKEPYASSEDQVLMRSRLNESLFKASYTGEEKEVRVTLSKGADPNFQAGEGFTPLLMAILKRHDNIVKVLLRGGANPNLEAICNRLPLNCVIQQGNHKVLELLLKHGADPNRFAADYSNTPLNTAIGMRCVKSIKLLLTYGASLKCLDKGEKLEATKVPYLIYAVLLKEYKIVKALLPGVEDINEKWGRNYLTPLMIASQSQDLKIAKLLIQNGADINIQDRVGKTALSWAIQHNSYEIASLILKHGGDANIADETGLTPLMIASYLGFTKIAKLLLKNNAHANHESKYFKSALIQAIFGSKDINILKLLIKAGANVNASFTDGYTPLIAAVRSGDISKVNKLLKYRADPNLQNRYGETALIILAGLTNYNNTIADSLVRNGAKLEISNVKGTPLMHAAEDGNIDAIKDLIKLGAKIDYDHEGRTALLQAIYKREAEAIKLLISLGAKIGDGKALYKAADSNCIEIINILLSKGADPKLISEPDFASLERSVKKKFICVKEVIEIIKEWRKLRGQLKSDEAKLVISPATQEITTIDKVFEAVKNNDYKAVKDALSSGLEPNTINKYGISLLLKAVTNGHYKMTELLLKNKADPNKHKGYLYAPLQDAITWKHFDIAELLLKYGANPNIENWDGYNLLLENEVRGNYNLLKLLLKHGLNPNIISKSYGTAFSAILKCEALDSIKLCLKYGADPNLGKIKEDTLLLASIKRRKEDIAAILLEYGASPLISDFSICLNEAITGRLEKVGQMLIDRGAVTSLPEETISYIFNSSIKYGNQDFTRFMVANQQEVKLSFENKKIGFIWAAEHGELQLVEMLVKQLPNINLQDDNGTTALIAAVKAEQLEVIKILLKWGGKTDIKDNNGYAAMSHALMQNCLEAIRILSEYEAGKNGKNETDLIELGSKEYNYKAIIV</sequence>
<keyword evidence="5" id="KW-1185">Reference proteome</keyword>
<keyword evidence="2 3" id="KW-0040">ANK repeat</keyword>
<dbReference type="EMBL" id="JSWE01000154">
    <property type="protein sequence ID" value="KIE04713.1"/>
    <property type="molecule type" value="Genomic_DNA"/>
</dbReference>
<evidence type="ECO:0000313" key="5">
    <source>
        <dbReference type="Proteomes" id="UP000031258"/>
    </source>
</evidence>
<dbReference type="PANTHER" id="PTHR24198">
    <property type="entry name" value="ANKYRIN REPEAT AND PROTEIN KINASE DOMAIN-CONTAINING PROTEIN"/>
    <property type="match status" value="1"/>
</dbReference>
<dbReference type="InterPro" id="IPR002110">
    <property type="entry name" value="Ankyrin_rpt"/>
</dbReference>
<dbReference type="STRING" id="86105.NF27_GG00090"/>
<feature type="repeat" description="ANK" evidence="3">
    <location>
        <begin position="430"/>
        <end position="462"/>
    </location>
</feature>
<reference evidence="4 5" key="1">
    <citation type="submission" date="2014-11" db="EMBL/GenBank/DDBJ databases">
        <title>A Rickettsiales Symbiont of Amoebae With Ancient Features.</title>
        <authorList>
            <person name="Schulz F."/>
            <person name="Martijn J."/>
            <person name="Wascher F."/>
            <person name="Kostanjsek R."/>
            <person name="Ettema T.J."/>
            <person name="Horn M."/>
        </authorList>
    </citation>
    <scope>NUCLEOTIDE SEQUENCE [LARGE SCALE GENOMIC DNA]</scope>
    <source>
        <strain evidence="4 5">UWC36</strain>
    </source>
</reference>
<feature type="repeat" description="ANK" evidence="3">
    <location>
        <begin position="1002"/>
        <end position="1034"/>
    </location>
</feature>
<feature type="repeat" description="ANK" evidence="3">
    <location>
        <begin position="364"/>
        <end position="396"/>
    </location>
</feature>
<dbReference type="Pfam" id="PF12796">
    <property type="entry name" value="Ank_2"/>
    <property type="match status" value="6"/>
</dbReference>
<dbReference type="InterPro" id="IPR036770">
    <property type="entry name" value="Ankyrin_rpt-contain_sf"/>
</dbReference>
<feature type="repeat" description="ANK" evidence="3">
    <location>
        <begin position="596"/>
        <end position="623"/>
    </location>
</feature>
<evidence type="ECO:0000256" key="1">
    <source>
        <dbReference type="ARBA" id="ARBA00022737"/>
    </source>
</evidence>
<feature type="repeat" description="ANK" evidence="3">
    <location>
        <begin position="564"/>
        <end position="596"/>
    </location>
</feature>
<dbReference type="SMART" id="SM00248">
    <property type="entry name" value="ANK"/>
    <property type="match status" value="22"/>
</dbReference>
<dbReference type="Proteomes" id="UP000031258">
    <property type="component" value="Unassembled WGS sequence"/>
</dbReference>
<evidence type="ECO:0000313" key="4">
    <source>
        <dbReference type="EMBL" id="KIE04713.1"/>
    </source>
</evidence>
<keyword evidence="1" id="KW-0677">Repeat</keyword>
<feature type="repeat" description="ANK" evidence="3">
    <location>
        <begin position="773"/>
        <end position="805"/>
    </location>
</feature>
<feature type="repeat" description="ANK" evidence="3">
    <location>
        <begin position="497"/>
        <end position="529"/>
    </location>
</feature>
<dbReference type="SUPFAM" id="SSF48403">
    <property type="entry name" value="Ankyrin repeat"/>
    <property type="match status" value="3"/>
</dbReference>
<gene>
    <name evidence="4" type="ORF">NF27_GG00090</name>
</gene>
<dbReference type="RefSeq" id="WP_039457883.1">
    <property type="nucleotide sequence ID" value="NZ_JSWE01000154.1"/>
</dbReference>
<dbReference type="PROSITE" id="PS50297">
    <property type="entry name" value="ANK_REP_REGION"/>
    <property type="match status" value="8"/>
</dbReference>
<feature type="repeat" description="ANK" evidence="3">
    <location>
        <begin position="397"/>
        <end position="429"/>
    </location>
</feature>
<dbReference type="AlphaFoldDB" id="A0A0C1QKQ2"/>
<name>A0A0C1QKQ2_9RICK</name>